<protein>
    <submittedName>
        <fullName evidence="1">Uncharacterized protein</fullName>
    </submittedName>
</protein>
<sequence length="124" mass="13544">MELKATAILNKVCHELGVCESEAVLRAPGIKHAAELWKDGSKRAIRVACWEDGKVTSCVVEVEADGKIKQEICCYTAEDGGDELYYAWQAHLTSPEMGYKIKTIEAEKTTLGIKERVAAGADVT</sequence>
<organism evidence="1">
    <name type="scientific">marine sediment metagenome</name>
    <dbReference type="NCBI Taxonomy" id="412755"/>
    <lineage>
        <taxon>unclassified sequences</taxon>
        <taxon>metagenomes</taxon>
        <taxon>ecological metagenomes</taxon>
    </lineage>
</organism>
<accession>X1FXF8</accession>
<dbReference type="EMBL" id="BARU01016601">
    <property type="protein sequence ID" value="GAH50346.1"/>
    <property type="molecule type" value="Genomic_DNA"/>
</dbReference>
<name>X1FXF8_9ZZZZ</name>
<dbReference type="AlphaFoldDB" id="X1FXF8"/>
<evidence type="ECO:0000313" key="1">
    <source>
        <dbReference type="EMBL" id="GAH50346.1"/>
    </source>
</evidence>
<proteinExistence type="predicted"/>
<reference evidence="1" key="1">
    <citation type="journal article" date="2014" name="Front. Microbiol.">
        <title>High frequency of phylogenetically diverse reductive dehalogenase-homologous genes in deep subseafloor sedimentary metagenomes.</title>
        <authorList>
            <person name="Kawai M."/>
            <person name="Futagami T."/>
            <person name="Toyoda A."/>
            <person name="Takaki Y."/>
            <person name="Nishi S."/>
            <person name="Hori S."/>
            <person name="Arai W."/>
            <person name="Tsubouchi T."/>
            <person name="Morono Y."/>
            <person name="Uchiyama I."/>
            <person name="Ito T."/>
            <person name="Fujiyama A."/>
            <person name="Inagaki F."/>
            <person name="Takami H."/>
        </authorList>
    </citation>
    <scope>NUCLEOTIDE SEQUENCE</scope>
    <source>
        <strain evidence="1">Expedition CK06-06</strain>
    </source>
</reference>
<gene>
    <name evidence="1" type="ORF">S03H2_27588</name>
</gene>
<comment type="caution">
    <text evidence="1">The sequence shown here is derived from an EMBL/GenBank/DDBJ whole genome shotgun (WGS) entry which is preliminary data.</text>
</comment>